<sequence length="564" mass="62787">MANLAAMLSTIAQVDPSHSAAVAALLAVSFHAAVQFVEFEGYMFPFLGASALSWPLLSVFYQGFGNCQLLAGAGKAALVGTTFHATLLASIAAYRLLFHRCRQYPGPVGARVSRLYATYLSSKNVQYHKELEEMHRQYGDLVRTGPREVTILRKSAVDLIYGPKSSCRKSTWYGQTGNDPHKASLHMCRDHDAHRQRRKAWDKALSVKALNSYEPQIKAQVDALIRQLYSHGQVNITDWSMFFAFDLVGQVGFSKDFGQLSSGKEHSAIRPIHAHIKLLGIFQTVPWLLYLLSCFPGAAATYSEIFDFCANEIRNKRKVRDKKQAPPDIASWLCKAFEEKDASAAPSAEALEDDSRILLLAGSDTTATTLSQCLYYLVKYPSEQRKIQSLLDAAIPEGPEAWTFEKARSVTYLDHFISETLRLKPALMLAGPRETPPEGLQIDEVYIPGGVNVLVPTGQIQRDARYWQQADEFIPERWGDRKEEMGTDESPYLPFLLGGYICPGRYLARHIVRAALSTILLNFDVSFGPGETGEAFDKDMLDTFVITLPPLSLCFTPRGEPRSG</sequence>
<dbReference type="PRINTS" id="PR00463">
    <property type="entry name" value="EP450I"/>
</dbReference>
<keyword evidence="5" id="KW-0472">Membrane</keyword>
<dbReference type="Gene3D" id="1.10.630.10">
    <property type="entry name" value="Cytochrome P450"/>
    <property type="match status" value="1"/>
</dbReference>
<evidence type="ECO:0000256" key="5">
    <source>
        <dbReference type="SAM" id="Phobius"/>
    </source>
</evidence>
<keyword evidence="3 4" id="KW-0408">Iron</keyword>
<proteinExistence type="predicted"/>
<evidence type="ECO:0000256" key="1">
    <source>
        <dbReference type="ARBA" id="ARBA00022617"/>
    </source>
</evidence>
<name>A0A136IW21_9PEZI</name>
<dbReference type="SUPFAM" id="SSF48264">
    <property type="entry name" value="Cytochrome P450"/>
    <property type="match status" value="1"/>
</dbReference>
<protein>
    <submittedName>
        <fullName evidence="6">Cytochrome P450</fullName>
    </submittedName>
</protein>
<keyword evidence="7" id="KW-1185">Reference proteome</keyword>
<dbReference type="EMBL" id="KQ964256">
    <property type="protein sequence ID" value="KXJ88976.1"/>
    <property type="molecule type" value="Genomic_DNA"/>
</dbReference>
<dbReference type="GO" id="GO:0004497">
    <property type="term" value="F:monooxygenase activity"/>
    <property type="evidence" value="ECO:0007669"/>
    <property type="project" value="InterPro"/>
</dbReference>
<dbReference type="CDD" id="cd11061">
    <property type="entry name" value="CYP67-like"/>
    <property type="match status" value="1"/>
</dbReference>
<organism evidence="6 7">
    <name type="scientific">Microdochium bolleyi</name>
    <dbReference type="NCBI Taxonomy" id="196109"/>
    <lineage>
        <taxon>Eukaryota</taxon>
        <taxon>Fungi</taxon>
        <taxon>Dikarya</taxon>
        <taxon>Ascomycota</taxon>
        <taxon>Pezizomycotina</taxon>
        <taxon>Sordariomycetes</taxon>
        <taxon>Xylariomycetidae</taxon>
        <taxon>Xylariales</taxon>
        <taxon>Microdochiaceae</taxon>
        <taxon>Microdochium</taxon>
    </lineage>
</organism>
<keyword evidence="2 4" id="KW-0479">Metal-binding</keyword>
<evidence type="ECO:0000256" key="4">
    <source>
        <dbReference type="PIRSR" id="PIRSR602401-1"/>
    </source>
</evidence>
<evidence type="ECO:0000313" key="6">
    <source>
        <dbReference type="EMBL" id="KXJ88976.1"/>
    </source>
</evidence>
<gene>
    <name evidence="6" type="ORF">Micbo1qcDRAFT_13724</name>
</gene>
<dbReference type="PANTHER" id="PTHR24305">
    <property type="entry name" value="CYTOCHROME P450"/>
    <property type="match status" value="1"/>
</dbReference>
<reference evidence="7" key="1">
    <citation type="submission" date="2016-02" db="EMBL/GenBank/DDBJ databases">
        <title>Draft genome sequence of Microdochium bolleyi, a fungal endophyte of beachgrass.</title>
        <authorList>
            <consortium name="DOE Joint Genome Institute"/>
            <person name="David A.S."/>
            <person name="May G."/>
            <person name="Haridas S."/>
            <person name="Lim J."/>
            <person name="Wang M."/>
            <person name="Labutti K."/>
            <person name="Lipzen A."/>
            <person name="Barry K."/>
            <person name="Grigoriev I.V."/>
        </authorList>
    </citation>
    <scope>NUCLEOTIDE SEQUENCE [LARGE SCALE GENOMIC DNA]</scope>
    <source>
        <strain evidence="7">J235TASD1</strain>
    </source>
</reference>
<dbReference type="PRINTS" id="PR00385">
    <property type="entry name" value="P450"/>
</dbReference>
<dbReference type="InterPro" id="IPR050121">
    <property type="entry name" value="Cytochrome_P450_monoxygenase"/>
</dbReference>
<dbReference type="AlphaFoldDB" id="A0A136IW21"/>
<dbReference type="InterPro" id="IPR002401">
    <property type="entry name" value="Cyt_P450_E_grp-I"/>
</dbReference>
<feature type="transmembrane region" description="Helical" evidence="5">
    <location>
        <begin position="42"/>
        <end position="64"/>
    </location>
</feature>
<dbReference type="PANTHER" id="PTHR24305:SF78">
    <property type="entry name" value="P450, PUTATIVE (EUROFUNG)-RELATED"/>
    <property type="match status" value="1"/>
</dbReference>
<keyword evidence="5" id="KW-0812">Transmembrane</keyword>
<dbReference type="STRING" id="196109.A0A136IW21"/>
<dbReference type="GO" id="GO:0020037">
    <property type="term" value="F:heme binding"/>
    <property type="evidence" value="ECO:0007669"/>
    <property type="project" value="InterPro"/>
</dbReference>
<accession>A0A136IW21</accession>
<dbReference type="GO" id="GO:0016705">
    <property type="term" value="F:oxidoreductase activity, acting on paired donors, with incorporation or reduction of molecular oxygen"/>
    <property type="evidence" value="ECO:0007669"/>
    <property type="project" value="InterPro"/>
</dbReference>
<comment type="cofactor">
    <cofactor evidence="4">
        <name>heme</name>
        <dbReference type="ChEBI" id="CHEBI:30413"/>
    </cofactor>
</comment>
<dbReference type="Pfam" id="PF00067">
    <property type="entry name" value="p450"/>
    <property type="match status" value="1"/>
</dbReference>
<feature type="binding site" description="axial binding residue" evidence="4">
    <location>
        <position position="502"/>
    </location>
    <ligand>
        <name>heme</name>
        <dbReference type="ChEBI" id="CHEBI:30413"/>
    </ligand>
    <ligandPart>
        <name>Fe</name>
        <dbReference type="ChEBI" id="CHEBI:18248"/>
    </ligandPart>
</feature>
<evidence type="ECO:0000256" key="2">
    <source>
        <dbReference type="ARBA" id="ARBA00022723"/>
    </source>
</evidence>
<dbReference type="InParanoid" id="A0A136IW21"/>
<feature type="transmembrane region" description="Helical" evidence="5">
    <location>
        <begin position="76"/>
        <end position="97"/>
    </location>
</feature>
<dbReference type="Proteomes" id="UP000070501">
    <property type="component" value="Unassembled WGS sequence"/>
</dbReference>
<keyword evidence="5" id="KW-1133">Transmembrane helix</keyword>
<evidence type="ECO:0000256" key="3">
    <source>
        <dbReference type="ARBA" id="ARBA00023004"/>
    </source>
</evidence>
<dbReference type="InterPro" id="IPR036396">
    <property type="entry name" value="Cyt_P450_sf"/>
</dbReference>
<keyword evidence="1 4" id="KW-0349">Heme</keyword>
<dbReference type="OrthoDB" id="6692864at2759"/>
<evidence type="ECO:0000313" key="7">
    <source>
        <dbReference type="Proteomes" id="UP000070501"/>
    </source>
</evidence>
<dbReference type="GO" id="GO:0005506">
    <property type="term" value="F:iron ion binding"/>
    <property type="evidence" value="ECO:0007669"/>
    <property type="project" value="InterPro"/>
</dbReference>
<dbReference type="InterPro" id="IPR001128">
    <property type="entry name" value="Cyt_P450"/>
</dbReference>